<evidence type="ECO:0000256" key="1">
    <source>
        <dbReference type="ARBA" id="ARBA00005417"/>
    </source>
</evidence>
<evidence type="ECO:0000256" key="3">
    <source>
        <dbReference type="ARBA" id="ARBA00022741"/>
    </source>
</evidence>
<keyword evidence="2" id="KW-0813">Transport</keyword>
<proteinExistence type="inferred from homology"/>
<dbReference type="PANTHER" id="PTHR46743">
    <property type="entry name" value="TEICHOIC ACIDS EXPORT ATP-BINDING PROTEIN TAGH"/>
    <property type="match status" value="1"/>
</dbReference>
<keyword evidence="4" id="KW-0067">ATP-binding</keyword>
<dbReference type="EMBL" id="OX365700">
    <property type="protein sequence ID" value="CAI4033176.1"/>
    <property type="molecule type" value="Genomic_DNA"/>
</dbReference>
<keyword evidence="7" id="KW-1185">Reference proteome</keyword>
<dbReference type="GO" id="GO:0140359">
    <property type="term" value="F:ABC-type transporter activity"/>
    <property type="evidence" value="ECO:0007669"/>
    <property type="project" value="InterPro"/>
</dbReference>
<dbReference type="SMART" id="SM00382">
    <property type="entry name" value="AAA"/>
    <property type="match status" value="1"/>
</dbReference>
<dbReference type="InterPro" id="IPR003593">
    <property type="entry name" value="AAA+_ATPase"/>
</dbReference>
<name>A0AA86N1Z4_9BACT</name>
<dbReference type="InterPro" id="IPR027417">
    <property type="entry name" value="P-loop_NTPase"/>
</dbReference>
<accession>A0AA86N1Z4</accession>
<dbReference type="PROSITE" id="PS50893">
    <property type="entry name" value="ABC_TRANSPORTER_2"/>
    <property type="match status" value="1"/>
</dbReference>
<dbReference type="SUPFAM" id="SSF52540">
    <property type="entry name" value="P-loop containing nucleoside triphosphate hydrolases"/>
    <property type="match status" value="1"/>
</dbReference>
<keyword evidence="3" id="KW-0547">Nucleotide-binding</keyword>
<sequence>MGLGEHMIQFDQVSKCYVRQARTFRESLTRLCGQSIEREPSREAGFWAVKDVSFEVRRGETLGIIGDNGAGKSTILKLIAGITVPTHGRVNIKGRISSLIELGAGFNPDLTGYENIYLNGAVLGLTRREIDGCLGQIVTFSGLGSFLDVPVKYYSSGMYARLGFAIAVHVKADVILTDEILAVGDTAFQRQCLRKFKELQAVSTIIFVSHDLVRVKEVCSRVLWIKQGRLHGEGESEKVIEAYLQAVQRDRDHHLRADKNRDHAPEERRRGTGEVEIVEVATCDGTGAPRMAFRGDEVLLVRIKYRVHKPCYDPGFGINIMSHDGVFVHGTNTFIHGMILDLTREFGTIELFYPNLPMVPGPYWLTVGATSDNDWSVPYDLRERVCKFEVLSTRRDGGLICLEHRWSYPVEH</sequence>
<dbReference type="Pfam" id="PF14524">
    <property type="entry name" value="Wzt_C"/>
    <property type="match status" value="1"/>
</dbReference>
<dbReference type="InterPro" id="IPR003439">
    <property type="entry name" value="ABC_transporter-like_ATP-bd"/>
</dbReference>
<dbReference type="KEGG" id="nti:DNFV4_03609"/>
<dbReference type="Pfam" id="PF00005">
    <property type="entry name" value="ABC_tran"/>
    <property type="match status" value="1"/>
</dbReference>
<evidence type="ECO:0000256" key="4">
    <source>
        <dbReference type="ARBA" id="ARBA00022840"/>
    </source>
</evidence>
<feature type="domain" description="ABC transporter" evidence="5">
    <location>
        <begin position="31"/>
        <end position="252"/>
    </location>
</feature>
<dbReference type="Proteomes" id="UP001179121">
    <property type="component" value="Chromosome"/>
</dbReference>
<dbReference type="InterPro" id="IPR050683">
    <property type="entry name" value="Bact_Polysacc_Export_ATP-bd"/>
</dbReference>
<evidence type="ECO:0000313" key="6">
    <source>
        <dbReference type="EMBL" id="CAI4033176.1"/>
    </source>
</evidence>
<organism evidence="6 7">
    <name type="scientific">Nitrospira tepida</name>
    <dbReference type="NCBI Taxonomy" id="2973512"/>
    <lineage>
        <taxon>Bacteria</taxon>
        <taxon>Pseudomonadati</taxon>
        <taxon>Nitrospirota</taxon>
        <taxon>Nitrospiria</taxon>
        <taxon>Nitrospirales</taxon>
        <taxon>Nitrospiraceae</taxon>
        <taxon>Nitrospira</taxon>
    </lineage>
</organism>
<dbReference type="PANTHER" id="PTHR46743:SF2">
    <property type="entry name" value="TEICHOIC ACIDS EXPORT ATP-BINDING PROTEIN TAGH"/>
    <property type="match status" value="1"/>
</dbReference>
<comment type="similarity">
    <text evidence="1">Belongs to the ABC transporter superfamily.</text>
</comment>
<dbReference type="AlphaFoldDB" id="A0AA86N1Z4"/>
<dbReference type="CDD" id="cd03220">
    <property type="entry name" value="ABC_KpsT_Wzt"/>
    <property type="match status" value="1"/>
</dbReference>
<dbReference type="GO" id="GO:0016887">
    <property type="term" value="F:ATP hydrolysis activity"/>
    <property type="evidence" value="ECO:0007669"/>
    <property type="project" value="InterPro"/>
</dbReference>
<evidence type="ECO:0000313" key="7">
    <source>
        <dbReference type="Proteomes" id="UP001179121"/>
    </source>
</evidence>
<gene>
    <name evidence="6" type="ORF">DNFV4_03609</name>
</gene>
<dbReference type="Gene3D" id="2.70.50.60">
    <property type="entry name" value="abc- transporter (atp binding component) like domain"/>
    <property type="match status" value="1"/>
</dbReference>
<evidence type="ECO:0000259" key="5">
    <source>
        <dbReference type="PROSITE" id="PS50893"/>
    </source>
</evidence>
<dbReference type="Gene3D" id="3.40.50.300">
    <property type="entry name" value="P-loop containing nucleotide triphosphate hydrolases"/>
    <property type="match status" value="1"/>
</dbReference>
<dbReference type="InterPro" id="IPR029439">
    <property type="entry name" value="Wzt_C"/>
</dbReference>
<dbReference type="GO" id="GO:0016020">
    <property type="term" value="C:membrane"/>
    <property type="evidence" value="ECO:0007669"/>
    <property type="project" value="InterPro"/>
</dbReference>
<protein>
    <submittedName>
        <fullName evidence="6">ABC transporter domain-containing protein</fullName>
    </submittedName>
</protein>
<dbReference type="CDD" id="cd10147">
    <property type="entry name" value="Wzt_C-like"/>
    <property type="match status" value="1"/>
</dbReference>
<evidence type="ECO:0000256" key="2">
    <source>
        <dbReference type="ARBA" id="ARBA00022448"/>
    </source>
</evidence>
<dbReference type="GO" id="GO:0005524">
    <property type="term" value="F:ATP binding"/>
    <property type="evidence" value="ECO:0007669"/>
    <property type="project" value="UniProtKB-KW"/>
</dbReference>
<reference evidence="6" key="1">
    <citation type="submission" date="2022-10" db="EMBL/GenBank/DDBJ databases">
        <authorList>
            <person name="Koch H."/>
        </authorList>
    </citation>
    <scope>NUCLEOTIDE SEQUENCE</scope>
    <source>
        <strain evidence="6">DNF</strain>
    </source>
</reference>
<dbReference type="InterPro" id="IPR015860">
    <property type="entry name" value="ABC_transpr_TagH-like"/>
</dbReference>